<name>A0A8X7Q9A9_BRACI</name>
<gene>
    <name evidence="1" type="ORF">Bca52824_072487</name>
</gene>
<sequence>MISWGQDSNTTDEIKSQTKGKIRFEISVAVRTLENPDEVTPPPRVPSYNLNTKPPYIKISNFKRKNKMTKIHELLEEPTQKKDRMQTLNRNMSGGQIHYRPALTKRWNVQAHKGHKKRIDFIYGGSKFCNSVNSIKAYQRRAENNVGIREPLSGPDHEITFNENETAGLDKPHDDALVIRIDVGGCELSRVMIDTGSSADVLFYEAFKKMGFTKTLLKQERTPLIGFAGETTYSLGSIELAVTA</sequence>
<dbReference type="PANTHER" id="PTHR33240:SF15">
    <property type="entry name" value="GAG-PRO-LIKE PROTEIN"/>
    <property type="match status" value="1"/>
</dbReference>
<organism evidence="1 2">
    <name type="scientific">Brassica carinata</name>
    <name type="common">Ethiopian mustard</name>
    <name type="synonym">Abyssinian cabbage</name>
    <dbReference type="NCBI Taxonomy" id="52824"/>
    <lineage>
        <taxon>Eukaryota</taxon>
        <taxon>Viridiplantae</taxon>
        <taxon>Streptophyta</taxon>
        <taxon>Embryophyta</taxon>
        <taxon>Tracheophyta</taxon>
        <taxon>Spermatophyta</taxon>
        <taxon>Magnoliopsida</taxon>
        <taxon>eudicotyledons</taxon>
        <taxon>Gunneridae</taxon>
        <taxon>Pentapetalae</taxon>
        <taxon>rosids</taxon>
        <taxon>malvids</taxon>
        <taxon>Brassicales</taxon>
        <taxon>Brassicaceae</taxon>
        <taxon>Brassiceae</taxon>
        <taxon>Brassica</taxon>
    </lineage>
</organism>
<evidence type="ECO:0000313" key="2">
    <source>
        <dbReference type="Proteomes" id="UP000886595"/>
    </source>
</evidence>
<reference evidence="1 2" key="1">
    <citation type="submission" date="2020-02" db="EMBL/GenBank/DDBJ databases">
        <authorList>
            <person name="Ma Q."/>
            <person name="Huang Y."/>
            <person name="Song X."/>
            <person name="Pei D."/>
        </authorList>
    </citation>
    <scope>NUCLEOTIDE SEQUENCE [LARGE SCALE GENOMIC DNA]</scope>
    <source>
        <strain evidence="1">Sxm20200214</strain>
        <tissue evidence="1">Leaf</tissue>
    </source>
</reference>
<protein>
    <submittedName>
        <fullName evidence="1">Uncharacterized protein</fullName>
    </submittedName>
</protein>
<dbReference type="OrthoDB" id="1166630at2759"/>
<dbReference type="EMBL" id="JAAMPC010000014">
    <property type="protein sequence ID" value="KAG2265408.1"/>
    <property type="molecule type" value="Genomic_DNA"/>
</dbReference>
<evidence type="ECO:0000313" key="1">
    <source>
        <dbReference type="EMBL" id="KAG2265408.1"/>
    </source>
</evidence>
<dbReference type="PANTHER" id="PTHR33240">
    <property type="entry name" value="OS08G0508500 PROTEIN"/>
    <property type="match status" value="1"/>
</dbReference>
<dbReference type="Proteomes" id="UP000886595">
    <property type="component" value="Unassembled WGS sequence"/>
</dbReference>
<proteinExistence type="predicted"/>
<keyword evidence="2" id="KW-1185">Reference proteome</keyword>
<accession>A0A8X7Q9A9</accession>
<comment type="caution">
    <text evidence="1">The sequence shown here is derived from an EMBL/GenBank/DDBJ whole genome shotgun (WGS) entry which is preliminary data.</text>
</comment>
<dbReference type="AlphaFoldDB" id="A0A8X7Q9A9"/>